<dbReference type="Proteomes" id="UP000756921">
    <property type="component" value="Unassembled WGS sequence"/>
</dbReference>
<dbReference type="AlphaFoldDB" id="A0A9P6KV96"/>
<dbReference type="SUPFAM" id="SSF82199">
    <property type="entry name" value="SET domain"/>
    <property type="match status" value="1"/>
</dbReference>
<dbReference type="PANTHER" id="PTHR47250:SF3">
    <property type="entry name" value="HISTONE-LYSINE N-METHYLTRANSFERASE SET-6"/>
    <property type="match status" value="1"/>
</dbReference>
<dbReference type="EMBL" id="WJXW01000002">
    <property type="protein sequence ID" value="KAF9739811.1"/>
    <property type="molecule type" value="Genomic_DNA"/>
</dbReference>
<dbReference type="PROSITE" id="PS50280">
    <property type="entry name" value="SET"/>
    <property type="match status" value="1"/>
</dbReference>
<name>A0A9P6KV96_9PLEO</name>
<dbReference type="PANTHER" id="PTHR47250">
    <property type="entry name" value="HISTONE-LYSINE N-METHYLTRANSFERASE SET-6"/>
    <property type="match status" value="1"/>
</dbReference>
<dbReference type="SMART" id="SM00317">
    <property type="entry name" value="SET"/>
    <property type="match status" value="1"/>
</dbReference>
<dbReference type="InterPro" id="IPR001214">
    <property type="entry name" value="SET_dom"/>
</dbReference>
<organism evidence="2 3">
    <name type="scientific">Paraphaeosphaeria minitans</name>
    <dbReference type="NCBI Taxonomy" id="565426"/>
    <lineage>
        <taxon>Eukaryota</taxon>
        <taxon>Fungi</taxon>
        <taxon>Dikarya</taxon>
        <taxon>Ascomycota</taxon>
        <taxon>Pezizomycotina</taxon>
        <taxon>Dothideomycetes</taxon>
        <taxon>Pleosporomycetidae</taxon>
        <taxon>Pleosporales</taxon>
        <taxon>Massarineae</taxon>
        <taxon>Didymosphaeriaceae</taxon>
        <taxon>Paraphaeosphaeria</taxon>
    </lineage>
</organism>
<dbReference type="Gene3D" id="2.170.270.10">
    <property type="entry name" value="SET domain"/>
    <property type="match status" value="1"/>
</dbReference>
<proteinExistence type="predicted"/>
<sequence>MATDIDPKNLFTRKHNALIRRNGNVLKDPCLGKYCWQTTSWGDIFCLEELHGQTCDHTLAEWLTGCSDWSSRFEIRNTLGMGYGLFSKVSWSAGEILGPYLGELVPEKAPQSGYVHSVSIGPKFTKQDTISVAYIDADRVGNFTRFANHACVFNALIEEARVGEERLLAMRARKAIMAGEQVFIDYGDEYFGEGKWCHCGAEKCKYKEKEDMVS</sequence>
<gene>
    <name evidence="2" type="ORF">PMIN01_02445</name>
</gene>
<keyword evidence="3" id="KW-1185">Reference proteome</keyword>
<evidence type="ECO:0000259" key="1">
    <source>
        <dbReference type="PROSITE" id="PS50280"/>
    </source>
</evidence>
<reference evidence="2" key="1">
    <citation type="journal article" date="2020" name="Mol. Plant Microbe Interact.">
        <title>Genome Sequence of the Biocontrol Agent Coniothyrium minitans strain Conio (IMI 134523).</title>
        <authorList>
            <person name="Patel D."/>
            <person name="Shittu T.A."/>
            <person name="Baroncelli R."/>
            <person name="Muthumeenakshi S."/>
            <person name="Osborne T.H."/>
            <person name="Janganan T.K."/>
            <person name="Sreenivasaprasad S."/>
        </authorList>
    </citation>
    <scope>NUCLEOTIDE SEQUENCE</scope>
    <source>
        <strain evidence="2">Conio</strain>
    </source>
</reference>
<dbReference type="InterPro" id="IPR046341">
    <property type="entry name" value="SET_dom_sf"/>
</dbReference>
<accession>A0A9P6KV96</accession>
<evidence type="ECO:0000313" key="2">
    <source>
        <dbReference type="EMBL" id="KAF9739811.1"/>
    </source>
</evidence>
<dbReference type="OrthoDB" id="308383at2759"/>
<comment type="caution">
    <text evidence="2">The sequence shown here is derived from an EMBL/GenBank/DDBJ whole genome shotgun (WGS) entry which is preliminary data.</text>
</comment>
<dbReference type="Pfam" id="PF00856">
    <property type="entry name" value="SET"/>
    <property type="match status" value="1"/>
</dbReference>
<feature type="domain" description="SET" evidence="1">
    <location>
        <begin position="71"/>
        <end position="187"/>
    </location>
</feature>
<dbReference type="InterPro" id="IPR053105">
    <property type="entry name" value="Class_V-like_SAM-MTase"/>
</dbReference>
<protein>
    <submittedName>
        <fullName evidence="2">SET domain-containing protein</fullName>
    </submittedName>
</protein>
<evidence type="ECO:0000313" key="3">
    <source>
        <dbReference type="Proteomes" id="UP000756921"/>
    </source>
</evidence>